<comment type="similarity">
    <text evidence="1 4">Belongs to the bacterial flagellin family.</text>
</comment>
<dbReference type="Gene3D" id="3.30.70.2120">
    <property type="match status" value="1"/>
</dbReference>
<dbReference type="InterPro" id="IPR046358">
    <property type="entry name" value="Flagellin_C"/>
</dbReference>
<dbReference type="Pfam" id="PF00700">
    <property type="entry name" value="Flagellin_C"/>
    <property type="match status" value="1"/>
</dbReference>
<evidence type="ECO:0000313" key="7">
    <source>
        <dbReference type="EMBL" id="BBE36074.1"/>
    </source>
</evidence>
<evidence type="ECO:0000313" key="8">
    <source>
        <dbReference type="EMBL" id="RKS88262.1"/>
    </source>
</evidence>
<evidence type="ECO:0000259" key="5">
    <source>
        <dbReference type="Pfam" id="PF00669"/>
    </source>
</evidence>
<dbReference type="InterPro" id="IPR001492">
    <property type="entry name" value="Flagellin"/>
</dbReference>
<dbReference type="SUPFAM" id="SSF64518">
    <property type="entry name" value="Phase 1 flagellin"/>
    <property type="match status" value="2"/>
</dbReference>
<dbReference type="Proteomes" id="UP000275727">
    <property type="component" value="Chromosome"/>
</dbReference>
<dbReference type="GO" id="GO:0005198">
    <property type="term" value="F:structural molecule activity"/>
    <property type="evidence" value="ECO:0007669"/>
    <property type="project" value="UniProtKB-UniRule"/>
</dbReference>
<keyword evidence="7" id="KW-0966">Cell projection</keyword>
<feature type="domain" description="Flagellin C-terminal" evidence="6">
    <location>
        <begin position="460"/>
        <end position="544"/>
    </location>
</feature>
<dbReference type="Gene3D" id="6.10.10.10">
    <property type="entry name" value="Flagellar export chaperone, C-terminal domain"/>
    <property type="match status" value="1"/>
</dbReference>
<dbReference type="GO" id="GO:0009288">
    <property type="term" value="C:bacterial-type flagellum"/>
    <property type="evidence" value="ECO:0007669"/>
    <property type="project" value="UniProtKB-SubCell"/>
</dbReference>
<dbReference type="KEGG" id="smic:SmB9_37320"/>
<keyword evidence="2 4" id="KW-0964">Secreted</keyword>
<dbReference type="PANTHER" id="PTHR42792:SF2">
    <property type="entry name" value="FLAGELLIN"/>
    <property type="match status" value="1"/>
</dbReference>
<dbReference type="EMBL" id="AP018711">
    <property type="protein sequence ID" value="BBE36074.1"/>
    <property type="molecule type" value="Genomic_DNA"/>
</dbReference>
<dbReference type="Proteomes" id="UP000276029">
    <property type="component" value="Unassembled WGS sequence"/>
</dbReference>
<dbReference type="Gene3D" id="1.20.1330.10">
    <property type="entry name" value="f41 fragment of flagellin, N-terminal domain"/>
    <property type="match status" value="2"/>
</dbReference>
<feature type="domain" description="Flagellin N-terminal" evidence="5">
    <location>
        <begin position="4"/>
        <end position="142"/>
    </location>
</feature>
<accession>A0AAD1G2U1</accession>
<dbReference type="Pfam" id="PF07196">
    <property type="entry name" value="Flagellin_IN"/>
    <property type="match status" value="1"/>
</dbReference>
<dbReference type="EMBL" id="RBWX01000009">
    <property type="protein sequence ID" value="RKS88262.1"/>
    <property type="molecule type" value="Genomic_DNA"/>
</dbReference>
<evidence type="ECO:0000256" key="4">
    <source>
        <dbReference type="RuleBase" id="RU362073"/>
    </source>
</evidence>
<dbReference type="InterPro" id="IPR042187">
    <property type="entry name" value="Flagellin_C_sub2"/>
</dbReference>
<reference evidence="8 10" key="2">
    <citation type="submission" date="2018-10" db="EMBL/GenBank/DDBJ databases">
        <title>Genomic Encyclopedia of Type Strains, Phase IV (KMG-IV): sequencing the most valuable type-strain genomes for metagenomic binning, comparative biology and taxonomic classification.</title>
        <authorList>
            <person name="Goeker M."/>
        </authorList>
    </citation>
    <scope>NUCLEOTIDE SEQUENCE [LARGE SCALE GENOMIC DNA]</scope>
    <source>
        <strain evidence="8 10">DSM 19791</strain>
    </source>
</reference>
<dbReference type="AlphaFoldDB" id="A0AAD1G2U1"/>
<keyword evidence="7" id="KW-0969">Cilium</keyword>
<dbReference type="Pfam" id="PF00669">
    <property type="entry name" value="Flagellin_N"/>
    <property type="match status" value="1"/>
</dbReference>
<evidence type="ECO:0000259" key="6">
    <source>
        <dbReference type="Pfam" id="PF00700"/>
    </source>
</evidence>
<reference evidence="7 9" key="1">
    <citation type="submission" date="2018-06" db="EMBL/GenBank/DDBJ databases">
        <title>Complete Genome Sequence of the Microcystin-Degrading Bacterium Sphingosinicella microcystinivorans Strain B-9.</title>
        <authorList>
            <person name="Jin H."/>
            <person name="Nishizawa T."/>
            <person name="Guo Y."/>
            <person name="Nishizawa A."/>
            <person name="Park H."/>
            <person name="Kato H."/>
            <person name="Tsuji K."/>
            <person name="Harada K."/>
        </authorList>
    </citation>
    <scope>NUCLEOTIDE SEQUENCE [LARGE SCALE GENOMIC DNA]</scope>
    <source>
        <strain evidence="7 9">B9</strain>
    </source>
</reference>
<comment type="subcellular location">
    <subcellularLocation>
        <location evidence="4">Secreted</location>
    </subcellularLocation>
    <subcellularLocation>
        <location evidence="4">Bacterial flagellum</location>
    </subcellularLocation>
</comment>
<keyword evidence="7" id="KW-0282">Flagellum</keyword>
<evidence type="ECO:0000256" key="2">
    <source>
        <dbReference type="ARBA" id="ARBA00022525"/>
    </source>
</evidence>
<dbReference type="PRINTS" id="PR00207">
    <property type="entry name" value="FLAGELLIN"/>
</dbReference>
<sequence>MTVINTNISALRAQSGAAMAETSLSKAMERLSTGKRINSAKDDAAGLAISQRMTANIRGMAVAIRNANDGISMAQTAEGALGEVTNILQRIRELTVQSANGTFSAQDRSSLQAETNQLLAEVNNISKTANFNGLKLLDGSVTDLKLQTGVNAGDQVGISMVNVSSNALGLTSGGAPGQITTGRVGAVSGLAVGDVTFNGVNALGSVPTADTAEALAAAINENSDKTGVKATASNNVTSAKITAESFAVGDITIGGVSVGAAASVEELVANINRNDFGVTATLNADKTITLANTTGKAITVGGTAAGGFTAGTYQGFVSLQSSDGSDIKVVGTNTTPATAIADVQLMGLNVAADGVSFSGGAVSGAALAADALVINGVKIGASATASAADKATAINAQTGNTGVKATVSGTSLVLTSVDGSGVRVEGAGAAAIGFVAQGGSANMTSTLDISSQEAAVAALTVLDKAIDSIVSSRGDLGALQNRLESTVSNLTTTSTNLTEARSRIEDADFSAESTNLARSQVLSQAATAMLAQANQTQQNVLSLLR</sequence>
<comment type="function">
    <text evidence="4">Flagellin is the subunit protein which polymerizes to form the filaments of bacterial flagella.</text>
</comment>
<organism evidence="7 9">
    <name type="scientific">Sphingosinicella microcystinivorans</name>
    <dbReference type="NCBI Taxonomy" id="335406"/>
    <lineage>
        <taxon>Bacteria</taxon>
        <taxon>Pseudomonadati</taxon>
        <taxon>Pseudomonadota</taxon>
        <taxon>Alphaproteobacteria</taxon>
        <taxon>Sphingomonadales</taxon>
        <taxon>Sphingosinicellaceae</taxon>
        <taxon>Sphingosinicella</taxon>
    </lineage>
</organism>
<keyword evidence="10" id="KW-1185">Reference proteome</keyword>
<dbReference type="InterPro" id="IPR001029">
    <property type="entry name" value="Flagellin_N"/>
</dbReference>
<evidence type="ECO:0000313" key="10">
    <source>
        <dbReference type="Proteomes" id="UP000276029"/>
    </source>
</evidence>
<proteinExistence type="inferred from homology"/>
<protein>
    <recommendedName>
        <fullName evidence="4">Flagellin</fullName>
    </recommendedName>
</protein>
<dbReference type="PANTHER" id="PTHR42792">
    <property type="entry name" value="FLAGELLIN"/>
    <property type="match status" value="1"/>
</dbReference>
<name>A0AAD1G2U1_SPHMI</name>
<keyword evidence="3 4" id="KW-0975">Bacterial flagellum</keyword>
<gene>
    <name evidence="7" type="primary">fliC</name>
    <name evidence="8" type="ORF">DFR51_2910</name>
    <name evidence="7" type="ORF">SmB9_37320</name>
</gene>
<dbReference type="GO" id="GO:0005576">
    <property type="term" value="C:extracellular region"/>
    <property type="evidence" value="ECO:0007669"/>
    <property type="project" value="UniProtKB-SubCell"/>
</dbReference>
<evidence type="ECO:0000256" key="3">
    <source>
        <dbReference type="ARBA" id="ARBA00023143"/>
    </source>
</evidence>
<evidence type="ECO:0000256" key="1">
    <source>
        <dbReference type="ARBA" id="ARBA00005709"/>
    </source>
</evidence>
<evidence type="ECO:0000313" key="9">
    <source>
        <dbReference type="Proteomes" id="UP000275727"/>
    </source>
</evidence>
<dbReference type="InterPro" id="IPR010810">
    <property type="entry name" value="Flagellin_hook_IN_motif"/>
</dbReference>